<accession>X0U858</accession>
<dbReference type="AlphaFoldDB" id="X0U858"/>
<organism evidence="2">
    <name type="scientific">marine sediment metagenome</name>
    <dbReference type="NCBI Taxonomy" id="412755"/>
    <lineage>
        <taxon>unclassified sequences</taxon>
        <taxon>metagenomes</taxon>
        <taxon>ecological metagenomes</taxon>
    </lineage>
</organism>
<comment type="caution">
    <text evidence="2">The sequence shown here is derived from an EMBL/GenBank/DDBJ whole genome shotgun (WGS) entry which is preliminary data.</text>
</comment>
<evidence type="ECO:0000313" key="2">
    <source>
        <dbReference type="EMBL" id="GAG01954.1"/>
    </source>
</evidence>
<feature type="region of interest" description="Disordered" evidence="1">
    <location>
        <begin position="1"/>
        <end position="28"/>
    </location>
</feature>
<name>X0U858_9ZZZZ</name>
<gene>
    <name evidence="2" type="ORF">S01H1_39924</name>
</gene>
<proteinExistence type="predicted"/>
<protein>
    <submittedName>
        <fullName evidence="2">Uncharacterized protein</fullName>
    </submittedName>
</protein>
<evidence type="ECO:0000256" key="1">
    <source>
        <dbReference type="SAM" id="MobiDB-lite"/>
    </source>
</evidence>
<reference evidence="2" key="1">
    <citation type="journal article" date="2014" name="Front. Microbiol.">
        <title>High frequency of phylogenetically diverse reductive dehalogenase-homologous genes in deep subseafloor sedimentary metagenomes.</title>
        <authorList>
            <person name="Kawai M."/>
            <person name="Futagami T."/>
            <person name="Toyoda A."/>
            <person name="Takaki Y."/>
            <person name="Nishi S."/>
            <person name="Hori S."/>
            <person name="Arai W."/>
            <person name="Tsubouchi T."/>
            <person name="Morono Y."/>
            <person name="Uchiyama I."/>
            <person name="Ito T."/>
            <person name="Fujiyama A."/>
            <person name="Inagaki F."/>
            <person name="Takami H."/>
        </authorList>
    </citation>
    <scope>NUCLEOTIDE SEQUENCE</scope>
    <source>
        <strain evidence="2">Expedition CK06-06</strain>
    </source>
</reference>
<dbReference type="EMBL" id="BARS01025243">
    <property type="protein sequence ID" value="GAG01954.1"/>
    <property type="molecule type" value="Genomic_DNA"/>
</dbReference>
<sequence length="131" mass="14830">MRVCIEKATGRIIESQSGGETHPDPKVKDDEYAAKNLDTLLQNAINAGYAEDEIEVFYENDADFEVRMAAQVESERTYIDRRRVAYPDPMELNDGLVKQHSSDPDIQAEGDAQVAKYYEDCLKVKEDIPKS</sequence>